<dbReference type="Proteomes" id="UP000204095">
    <property type="component" value="Segment"/>
</dbReference>
<dbReference type="InterPro" id="IPR031654">
    <property type="entry name" value="Capsid_N"/>
</dbReference>
<feature type="domain" description="Major capsid protein C-terminal" evidence="4">
    <location>
        <begin position="205"/>
        <end position="397"/>
    </location>
</feature>
<dbReference type="InterPro" id="IPR038519">
    <property type="entry name" value="MCP_C_sf"/>
</dbReference>
<keyword evidence="3" id="KW-0946">Virion</keyword>
<dbReference type="GeneID" id="5364523"/>
<keyword evidence="2" id="KW-0167">Capsid protein</keyword>
<evidence type="ECO:0000313" key="7">
    <source>
        <dbReference type="Proteomes" id="UP000204095"/>
    </source>
</evidence>
<dbReference type="InterPro" id="IPR016112">
    <property type="entry name" value="VP_dsDNA_II"/>
</dbReference>
<evidence type="ECO:0000256" key="3">
    <source>
        <dbReference type="ARBA" id="ARBA00022844"/>
    </source>
</evidence>
<evidence type="ECO:0000259" key="4">
    <source>
        <dbReference type="Pfam" id="PF04451"/>
    </source>
</evidence>
<protein>
    <submittedName>
        <fullName evidence="6">Uncharacterized protein N254L</fullName>
    </submittedName>
</protein>
<organismHost>
    <name type="scientific">Paramecium bursaria</name>
    <dbReference type="NCBI Taxonomy" id="74790"/>
</organismHost>
<evidence type="ECO:0000313" key="6">
    <source>
        <dbReference type="EMBL" id="ABT15539.1"/>
    </source>
</evidence>
<dbReference type="Pfam" id="PF04451">
    <property type="entry name" value="Capsid_NCLDV"/>
    <property type="match status" value="1"/>
</dbReference>
<dbReference type="EMBL" id="DQ890022">
    <property type="protein sequence ID" value="ABT15539.1"/>
    <property type="molecule type" value="Genomic_DNA"/>
</dbReference>
<gene>
    <name evidence="6" type="primary">N254L</name>
    <name evidence="6" type="ORF">FR483_N254L</name>
</gene>
<accession>A7J6V8</accession>
<evidence type="ECO:0000256" key="1">
    <source>
        <dbReference type="ARBA" id="ARBA00004328"/>
    </source>
</evidence>
<organism evidence="6 7">
    <name type="scientific">Paramecium bursaria Chlorella virus FR483</name>
    <name type="common">PBCV-FR483</name>
    <dbReference type="NCBI Taxonomy" id="399781"/>
    <lineage>
        <taxon>Viruses</taxon>
        <taxon>Varidnaviria</taxon>
        <taxon>Bamfordvirae</taxon>
        <taxon>Nucleocytoviricota</taxon>
        <taxon>Megaviricetes</taxon>
        <taxon>Algavirales</taxon>
        <taxon>Phycodnaviridae</taxon>
        <taxon>Chlorovirus</taxon>
        <taxon>Chlorovirus conductrix</taxon>
        <taxon>Paramecium bursaria Chlorella virus A1</taxon>
    </lineage>
</organism>
<dbReference type="Pfam" id="PF16903">
    <property type="entry name" value="Capsid_N"/>
    <property type="match status" value="1"/>
</dbReference>
<dbReference type="OrthoDB" id="5765at10239"/>
<dbReference type="RefSeq" id="YP_001425886.1">
    <property type="nucleotide sequence ID" value="NC_008603.1"/>
</dbReference>
<dbReference type="GO" id="GO:0005198">
    <property type="term" value="F:structural molecule activity"/>
    <property type="evidence" value="ECO:0007669"/>
    <property type="project" value="InterPro"/>
</dbReference>
<reference evidence="6 7" key="1">
    <citation type="journal article" date="2007" name="Virology">
        <title>Sequence and annotation of the 314-kb MT325 and the 321-kb FR483 viruses that infect Chlorella Pbi.</title>
        <authorList>
            <person name="Fitzgerald L.A."/>
            <person name="Graves M.V."/>
            <person name="Li X."/>
            <person name="Feldblyum T."/>
            <person name="Hartigan J."/>
            <person name="Van Etten J.L."/>
        </authorList>
    </citation>
    <scope>NUCLEOTIDE SEQUENCE [LARGE SCALE GENOMIC DNA]</scope>
    <source>
        <strain evidence="6 7">FR483</strain>
    </source>
</reference>
<proteinExistence type="predicted"/>
<dbReference type="GO" id="GO:0019028">
    <property type="term" value="C:viral capsid"/>
    <property type="evidence" value="ECO:0007669"/>
    <property type="project" value="UniProtKB-KW"/>
</dbReference>
<evidence type="ECO:0000256" key="2">
    <source>
        <dbReference type="ARBA" id="ARBA00022561"/>
    </source>
</evidence>
<dbReference type="InterPro" id="IPR007542">
    <property type="entry name" value="MCP_C"/>
</dbReference>
<sequence>MSITQLIASSPADSFLYGTPRKNAFVSRFSCRVPYSTEMIRMDLTSYTTPGKGSLIIPRKGDMLTNVFLQIQMKKLSSTGTQFFPVENLVSSVRLYIGGQLIEQFDNNYMRIRNALFTTNTEKDALITMEQFETSDANGMIRSLWLSLPFWFNTTSLAIPMIALQYHEIRLEFDFEDPNNIPGIDPAFLPVITAWGEYAFLPSEERVLFVKTPHKYIFEQTQTQDFPSRISTTSSRTTLYTLPFNLPVKYLLFVFRNQNVFGIYSGDTTVGLSADDKYTPLQSAKLQINGVDRFEEQTGSYFRLIEPYRTMQCVPPAGIYSYFFSKAPLNVHAASGTLNFSALDTVKLLVTTKAASAATIADVFDEQTSVNSAANLTTFTVIARSMNVLRIQDGMGGVMFAN</sequence>
<feature type="domain" description="Major capsid protein N-terminal" evidence="5">
    <location>
        <begin position="51"/>
        <end position="201"/>
    </location>
</feature>
<dbReference type="SUPFAM" id="SSF49749">
    <property type="entry name" value="Group II dsDNA viruses VP"/>
    <property type="match status" value="2"/>
</dbReference>
<name>A7J6V8_PBCVF</name>
<dbReference type="Gene3D" id="2.70.9.10">
    <property type="entry name" value="Adenovirus Type 2 Hexon, domain 4"/>
    <property type="match status" value="1"/>
</dbReference>
<comment type="subcellular location">
    <subcellularLocation>
        <location evidence="1">Virion</location>
    </subcellularLocation>
</comment>
<evidence type="ECO:0000259" key="5">
    <source>
        <dbReference type="Pfam" id="PF16903"/>
    </source>
</evidence>
<dbReference type="KEGG" id="vg:5364523"/>
<dbReference type="Gene3D" id="2.70.9.20">
    <property type="entry name" value="Major capsid protein Vp54"/>
    <property type="match status" value="1"/>
</dbReference>